<dbReference type="Proteomes" id="UP000198211">
    <property type="component" value="Unassembled WGS sequence"/>
</dbReference>
<dbReference type="InterPro" id="IPR013595">
    <property type="entry name" value="Pept_S33_TAP-like_C"/>
</dbReference>
<dbReference type="InterPro" id="IPR029058">
    <property type="entry name" value="AB_hydrolase_fold"/>
</dbReference>
<dbReference type="EMBL" id="NBNE01020656">
    <property type="protein sequence ID" value="OWY91269.1"/>
    <property type="molecule type" value="Genomic_DNA"/>
</dbReference>
<evidence type="ECO:0000259" key="1">
    <source>
        <dbReference type="Pfam" id="PF08386"/>
    </source>
</evidence>
<dbReference type="Gene3D" id="3.40.50.1820">
    <property type="entry name" value="alpha/beta hydrolase"/>
    <property type="match status" value="1"/>
</dbReference>
<name>A0A225UGL9_9STRA</name>
<evidence type="ECO:0000313" key="2">
    <source>
        <dbReference type="EMBL" id="OWY91269.1"/>
    </source>
</evidence>
<protein>
    <recommendedName>
        <fullName evidence="1">Peptidase S33 tripeptidyl aminopeptidase-like C-terminal domain-containing protein</fullName>
    </recommendedName>
</protein>
<feature type="domain" description="Peptidase S33 tripeptidyl aminopeptidase-like C-terminal" evidence="1">
    <location>
        <begin position="55"/>
        <end position="108"/>
    </location>
</feature>
<organism evidence="2 3">
    <name type="scientific">Phytophthora megakarya</name>
    <dbReference type="NCBI Taxonomy" id="4795"/>
    <lineage>
        <taxon>Eukaryota</taxon>
        <taxon>Sar</taxon>
        <taxon>Stramenopiles</taxon>
        <taxon>Oomycota</taxon>
        <taxon>Peronosporomycetes</taxon>
        <taxon>Peronosporales</taxon>
        <taxon>Peronosporaceae</taxon>
        <taxon>Phytophthora</taxon>
    </lineage>
</organism>
<dbReference type="SUPFAM" id="SSF53474">
    <property type="entry name" value="alpha/beta-Hydrolases"/>
    <property type="match status" value="1"/>
</dbReference>
<sequence>MTKRFTDASMSDSGLYTTNKLYCAFSKEESATCDKLGLGNYDANPTTYDRNEFWNKSATIPKDASVLLLSSKLDPQTPHKYAEYLIEALRGENKELVTFEYAHHGLLESTQLISGDMYMV</sequence>
<dbReference type="AlphaFoldDB" id="A0A225UGL9"/>
<proteinExistence type="predicted"/>
<comment type="caution">
    <text evidence="2">The sequence shown here is derived from an EMBL/GenBank/DDBJ whole genome shotgun (WGS) entry which is preliminary data.</text>
</comment>
<dbReference type="STRING" id="4795.A0A225UGL9"/>
<reference evidence="3" key="1">
    <citation type="submission" date="2017-03" db="EMBL/GenBank/DDBJ databases">
        <title>Phytopthora megakarya and P. palmivora, two closely related causual agents of cacao black pod achieved similar genome size and gene model numbers by different mechanisms.</title>
        <authorList>
            <person name="Ali S."/>
            <person name="Shao J."/>
            <person name="Larry D.J."/>
            <person name="Kronmiller B."/>
            <person name="Shen D."/>
            <person name="Strem M.D."/>
            <person name="Melnick R.L."/>
            <person name="Guiltinan M.J."/>
            <person name="Tyler B.M."/>
            <person name="Meinhardt L.W."/>
            <person name="Bailey B.A."/>
        </authorList>
    </citation>
    <scope>NUCLEOTIDE SEQUENCE [LARGE SCALE GENOMIC DNA]</scope>
    <source>
        <strain evidence="3">zdho120</strain>
    </source>
</reference>
<dbReference type="Pfam" id="PF08386">
    <property type="entry name" value="Abhydrolase_4"/>
    <property type="match status" value="1"/>
</dbReference>
<gene>
    <name evidence="2" type="ORF">PHMEG_00040222</name>
</gene>
<dbReference type="OrthoDB" id="89499at2759"/>
<accession>A0A225UGL9</accession>
<keyword evidence="3" id="KW-1185">Reference proteome</keyword>
<evidence type="ECO:0000313" key="3">
    <source>
        <dbReference type="Proteomes" id="UP000198211"/>
    </source>
</evidence>